<organism evidence="2 3">
    <name type="scientific">Hymenobacter telluris</name>
    <dbReference type="NCBI Taxonomy" id="2816474"/>
    <lineage>
        <taxon>Bacteria</taxon>
        <taxon>Pseudomonadati</taxon>
        <taxon>Bacteroidota</taxon>
        <taxon>Cytophagia</taxon>
        <taxon>Cytophagales</taxon>
        <taxon>Hymenobacteraceae</taxon>
        <taxon>Hymenobacter</taxon>
    </lineage>
</organism>
<protein>
    <recommendedName>
        <fullName evidence="4">DUF4468 domain-containing protein</fullName>
    </recommendedName>
</protein>
<evidence type="ECO:0008006" key="4">
    <source>
        <dbReference type="Google" id="ProtNLM"/>
    </source>
</evidence>
<dbReference type="RefSeq" id="WP_206980785.1">
    <property type="nucleotide sequence ID" value="NZ_JAFLQZ010000002.1"/>
</dbReference>
<name>A0A939ETB3_9BACT</name>
<dbReference type="Proteomes" id="UP000664144">
    <property type="component" value="Unassembled WGS sequence"/>
</dbReference>
<accession>A0A939ETB3</accession>
<keyword evidence="1" id="KW-0732">Signal</keyword>
<feature type="signal peptide" evidence="1">
    <location>
        <begin position="1"/>
        <end position="22"/>
    </location>
</feature>
<dbReference type="AlphaFoldDB" id="A0A939ETB3"/>
<evidence type="ECO:0000313" key="3">
    <source>
        <dbReference type="Proteomes" id="UP000664144"/>
    </source>
</evidence>
<gene>
    <name evidence="2" type="ORF">J0X19_02820</name>
</gene>
<dbReference type="EMBL" id="JAFLQZ010000002">
    <property type="protein sequence ID" value="MBO0356867.1"/>
    <property type="molecule type" value="Genomic_DNA"/>
</dbReference>
<feature type="chain" id="PRO_5037321586" description="DUF4468 domain-containing protein" evidence="1">
    <location>
        <begin position="23"/>
        <end position="167"/>
    </location>
</feature>
<reference evidence="2" key="1">
    <citation type="submission" date="2021-03" db="EMBL/GenBank/DDBJ databases">
        <authorList>
            <person name="Kim M.K."/>
        </authorList>
    </citation>
    <scope>NUCLEOTIDE SEQUENCE</scope>
    <source>
        <strain evidence="2">BT186</strain>
    </source>
</reference>
<sequence length="167" mass="18499">MKRSFFLLSAALLLGYTAPAQTKSAASSQAALARQLNQLMRDPAKPKQDVLIVLDGCHVQQIIRDRDADVNLDNPLAVSFASGKSGWAVSTSNGFFELKMDFEWADVTAVSYARSDDKNPKALYEIQIKRQKKNSTNSSELQLYTTDEAVVKNLVGRLNKLRQSCSQ</sequence>
<evidence type="ECO:0000256" key="1">
    <source>
        <dbReference type="SAM" id="SignalP"/>
    </source>
</evidence>
<evidence type="ECO:0000313" key="2">
    <source>
        <dbReference type="EMBL" id="MBO0356867.1"/>
    </source>
</evidence>
<proteinExistence type="predicted"/>
<comment type="caution">
    <text evidence="2">The sequence shown here is derived from an EMBL/GenBank/DDBJ whole genome shotgun (WGS) entry which is preliminary data.</text>
</comment>
<keyword evidence="3" id="KW-1185">Reference proteome</keyword>